<dbReference type="InterPro" id="IPR011044">
    <property type="entry name" value="Quino_amine_DH_bsu"/>
</dbReference>
<reference evidence="2 3" key="1">
    <citation type="submission" date="2021-03" db="EMBL/GenBank/DDBJ databases">
        <title>The complete genome sequence of Acetobacter sacchari TBRC 11175.</title>
        <authorList>
            <person name="Charoenyingcharoen P."/>
            <person name="Yukphan P."/>
        </authorList>
    </citation>
    <scope>NUCLEOTIDE SEQUENCE [LARGE SCALE GENOMIC DNA]</scope>
    <source>
        <strain evidence="2 3">TBRC 11175</strain>
    </source>
</reference>
<proteinExistence type="predicted"/>
<gene>
    <name evidence="2" type="ORF">J2D73_01600</name>
</gene>
<dbReference type="Gene3D" id="2.130.10.10">
    <property type="entry name" value="YVTN repeat-like/Quinoprotein amine dehydrogenase"/>
    <property type="match status" value="1"/>
</dbReference>
<dbReference type="RefSeq" id="WP_207878706.1">
    <property type="nucleotide sequence ID" value="NZ_JAFVMF010000001.1"/>
</dbReference>
<evidence type="ECO:0000256" key="1">
    <source>
        <dbReference type="SAM" id="SignalP"/>
    </source>
</evidence>
<feature type="signal peptide" evidence="1">
    <location>
        <begin position="1"/>
        <end position="23"/>
    </location>
</feature>
<sequence>MNIPGIRSVIVLLATALGTQAGAATVVLGGYPDQIQFIDDSTGHVAQKVTMETGLPSNIQLSADRSKIYVMTLTSSGFEVLDAKTHKVVNHFTLNTPTLKYRFLGGVPDPAGRYFYTLGWHIDKLNDRFRFGKQQYIVVDLKEHKVSQAVDVSDEDGSGNRRPSFGISPDGKNFYIFDKQVRVVDTHNMKVTKRIDLAKPDPAWKQDINIGTAISTLGNASEYVSLFMSQDPYIHSKTFGVGRFDLTNATYKFDPIGAAPNSVEGLQVTPDGKDGYTVVENGEYGNQRCEFWHYDLTTNIAVGHAEFPCRRRFYFGMSHNGKKLYIYGAGYDVAVYDAKTLKPETDWELGNDITMAGIINLP</sequence>
<name>A0ABS3LRF5_9PROT</name>
<accession>A0ABS3LRF5</accession>
<evidence type="ECO:0000313" key="3">
    <source>
        <dbReference type="Proteomes" id="UP000664771"/>
    </source>
</evidence>
<dbReference type="InterPro" id="IPR015943">
    <property type="entry name" value="WD40/YVTN_repeat-like_dom_sf"/>
</dbReference>
<dbReference type="PANTHER" id="PTHR47197:SF3">
    <property type="entry name" value="DIHYDRO-HEME D1 DEHYDROGENASE"/>
    <property type="match status" value="1"/>
</dbReference>
<keyword evidence="1" id="KW-0732">Signal</keyword>
<protein>
    <submittedName>
        <fullName evidence="2">Uncharacterized protein</fullName>
    </submittedName>
</protein>
<dbReference type="EMBL" id="JAFVMF010000001">
    <property type="protein sequence ID" value="MBO1358493.1"/>
    <property type="molecule type" value="Genomic_DNA"/>
</dbReference>
<dbReference type="InterPro" id="IPR051200">
    <property type="entry name" value="Host-pathogen_enzymatic-act"/>
</dbReference>
<evidence type="ECO:0000313" key="2">
    <source>
        <dbReference type="EMBL" id="MBO1358493.1"/>
    </source>
</evidence>
<dbReference type="PANTHER" id="PTHR47197">
    <property type="entry name" value="PROTEIN NIRF"/>
    <property type="match status" value="1"/>
</dbReference>
<comment type="caution">
    <text evidence="2">The sequence shown here is derived from an EMBL/GenBank/DDBJ whole genome shotgun (WGS) entry which is preliminary data.</text>
</comment>
<feature type="chain" id="PRO_5045127763" evidence="1">
    <location>
        <begin position="24"/>
        <end position="362"/>
    </location>
</feature>
<dbReference type="SUPFAM" id="SSF50969">
    <property type="entry name" value="YVTN repeat-like/Quinoprotein amine dehydrogenase"/>
    <property type="match status" value="1"/>
</dbReference>
<organism evidence="2 3">
    <name type="scientific">Acetobacter sacchari</name>
    <dbReference type="NCBI Taxonomy" id="2661687"/>
    <lineage>
        <taxon>Bacteria</taxon>
        <taxon>Pseudomonadati</taxon>
        <taxon>Pseudomonadota</taxon>
        <taxon>Alphaproteobacteria</taxon>
        <taxon>Acetobacterales</taxon>
        <taxon>Acetobacteraceae</taxon>
        <taxon>Acetobacter</taxon>
    </lineage>
</organism>
<keyword evidence="3" id="KW-1185">Reference proteome</keyword>
<dbReference type="Proteomes" id="UP000664771">
    <property type="component" value="Unassembled WGS sequence"/>
</dbReference>